<dbReference type="GeneID" id="39574937"/>
<dbReference type="Proteomes" id="UP000272025">
    <property type="component" value="Unassembled WGS sequence"/>
</dbReference>
<accession>A0A3N2Q1L3</accession>
<name>A0A3N2Q1L3_SODAK</name>
<dbReference type="EMBL" id="ML119052">
    <property type="protein sequence ID" value="ROT40651.1"/>
    <property type="molecule type" value="Genomic_DNA"/>
</dbReference>
<proteinExistence type="predicted"/>
<reference evidence="2 3" key="1">
    <citation type="journal article" date="2018" name="Mol. Ecol.">
        <title>The obligate alkalophilic soda-lake fungus Sodiomyces alkalinus has shifted to a protein diet.</title>
        <authorList>
            <person name="Grum-Grzhimaylo A.A."/>
            <person name="Falkoski D.L."/>
            <person name="van den Heuvel J."/>
            <person name="Valero-Jimenez C.A."/>
            <person name="Min B."/>
            <person name="Choi I.G."/>
            <person name="Lipzen A."/>
            <person name="Daum C.G."/>
            <person name="Aanen D.K."/>
            <person name="Tsang A."/>
            <person name="Henrissat B."/>
            <person name="Bilanenko E.N."/>
            <person name="de Vries R.P."/>
            <person name="van Kan J.A.L."/>
            <person name="Grigoriev I.V."/>
            <person name="Debets A.J.M."/>
        </authorList>
    </citation>
    <scope>NUCLEOTIDE SEQUENCE [LARGE SCALE GENOMIC DNA]</scope>
    <source>
        <strain evidence="2 3">F11</strain>
    </source>
</reference>
<organism evidence="2 3">
    <name type="scientific">Sodiomyces alkalinus (strain CBS 110278 / VKM F-3762 / F11)</name>
    <name type="common">Alkaliphilic filamentous fungus</name>
    <dbReference type="NCBI Taxonomy" id="1314773"/>
    <lineage>
        <taxon>Eukaryota</taxon>
        <taxon>Fungi</taxon>
        <taxon>Dikarya</taxon>
        <taxon>Ascomycota</taxon>
        <taxon>Pezizomycotina</taxon>
        <taxon>Sordariomycetes</taxon>
        <taxon>Hypocreomycetidae</taxon>
        <taxon>Glomerellales</taxon>
        <taxon>Plectosphaerellaceae</taxon>
        <taxon>Sodiomyces</taxon>
    </lineage>
</organism>
<keyword evidence="3" id="KW-1185">Reference proteome</keyword>
<dbReference type="RefSeq" id="XP_028468457.1">
    <property type="nucleotide sequence ID" value="XM_028606459.1"/>
</dbReference>
<dbReference type="AlphaFoldDB" id="A0A3N2Q1L3"/>
<evidence type="ECO:0000313" key="3">
    <source>
        <dbReference type="Proteomes" id="UP000272025"/>
    </source>
</evidence>
<sequence length="502" mass="55330">MVRDILQHQVNTAHDSSEALFYRLLGTHGFPHQSQNGDHSELEAYVAMASLLGLDPDDCVALASPSRPCRSIDMMGYLLLSRSINRWAEVCDASADEPLLAPGTNHMFTKADVLHQYVLQQPLYAGSLHLNQHTTVRGCATWCNQVLRNKLDSRSFFYLRDLRPLGGPAEQKGQAELTCLLWHALHTLSHTPRCTPPAWASTSEQDLGASAVELLSVVCRLVLRRPNPGMRSDNQGNGKGKEKEKASRVNLEMGIPPVGRGTGFLETALEGARALVRLEDKELWDVFLAEFLSMNEGSAAGYSSPTCISSPLDVDIVKDLQQVIATTAGITVPYQYLASSIALLPATTESSRREPEQGELYPEGLHFSALDRSFLRQDRNNMLEPYCGRDTDYGGLVVFGTGDSLRQQYRGFHQRYPLDILSVDASPIIDPSASQSFAHGNVFLGPGPGFDSAPSPHTQPLVLPYEALGGRITPSLNCPRWFSIPWFLLPADSRFQTRFPLL</sequence>
<evidence type="ECO:0000256" key="1">
    <source>
        <dbReference type="SAM" id="MobiDB-lite"/>
    </source>
</evidence>
<protein>
    <submittedName>
        <fullName evidence="2">Uncharacterized protein</fullName>
    </submittedName>
</protein>
<gene>
    <name evidence="2" type="ORF">SODALDRAFT_101791</name>
</gene>
<evidence type="ECO:0000313" key="2">
    <source>
        <dbReference type="EMBL" id="ROT40651.1"/>
    </source>
</evidence>
<feature type="region of interest" description="Disordered" evidence="1">
    <location>
        <begin position="226"/>
        <end position="247"/>
    </location>
</feature>